<dbReference type="AlphaFoldDB" id="A0A812Q2F5"/>
<sequence>ADYRRDMPLILELLKNLAAFCAMPVATPVREPLHASDTLATIAKAGLPSCGRKHRRKGHKERI</sequence>
<keyword evidence="2" id="KW-1185">Reference proteome</keyword>
<evidence type="ECO:0000313" key="2">
    <source>
        <dbReference type="Proteomes" id="UP000649617"/>
    </source>
</evidence>
<dbReference type="Proteomes" id="UP000649617">
    <property type="component" value="Unassembled WGS sequence"/>
</dbReference>
<proteinExistence type="predicted"/>
<accession>A0A812Q2F5</accession>
<feature type="non-terminal residue" evidence="1">
    <location>
        <position position="63"/>
    </location>
</feature>
<feature type="non-terminal residue" evidence="1">
    <location>
        <position position="1"/>
    </location>
</feature>
<comment type="caution">
    <text evidence="1">The sequence shown here is derived from an EMBL/GenBank/DDBJ whole genome shotgun (WGS) entry which is preliminary data.</text>
</comment>
<name>A0A812Q2F5_SYMPI</name>
<protein>
    <submittedName>
        <fullName evidence="1">Uncharacterized protein</fullName>
    </submittedName>
</protein>
<organism evidence="1 2">
    <name type="scientific">Symbiodinium pilosum</name>
    <name type="common">Dinoflagellate</name>
    <dbReference type="NCBI Taxonomy" id="2952"/>
    <lineage>
        <taxon>Eukaryota</taxon>
        <taxon>Sar</taxon>
        <taxon>Alveolata</taxon>
        <taxon>Dinophyceae</taxon>
        <taxon>Suessiales</taxon>
        <taxon>Symbiodiniaceae</taxon>
        <taxon>Symbiodinium</taxon>
    </lineage>
</organism>
<reference evidence="1" key="1">
    <citation type="submission" date="2021-02" db="EMBL/GenBank/DDBJ databases">
        <authorList>
            <person name="Dougan E. K."/>
            <person name="Rhodes N."/>
            <person name="Thang M."/>
            <person name="Chan C."/>
        </authorList>
    </citation>
    <scope>NUCLEOTIDE SEQUENCE</scope>
</reference>
<evidence type="ECO:0000313" key="1">
    <source>
        <dbReference type="EMBL" id="CAE7355824.1"/>
    </source>
</evidence>
<dbReference type="EMBL" id="CAJNIZ010013919">
    <property type="protein sequence ID" value="CAE7355824.1"/>
    <property type="molecule type" value="Genomic_DNA"/>
</dbReference>
<gene>
    <name evidence="1" type="ORF">SPIL2461_LOCUS8460</name>
</gene>